<dbReference type="PIRSF" id="PIRSF032038">
    <property type="entry name" value="UCP023238"/>
    <property type="match status" value="1"/>
</dbReference>
<dbReference type="InterPro" id="IPR016987">
    <property type="entry name" value="UCP023238"/>
</dbReference>
<comment type="caution">
    <text evidence="1">The sequence shown here is derived from an EMBL/GenBank/DDBJ whole genome shotgun (WGS) entry which is preliminary data.</text>
</comment>
<organism evidence="1">
    <name type="scientific">marine sediment metagenome</name>
    <dbReference type="NCBI Taxonomy" id="412755"/>
    <lineage>
        <taxon>unclassified sequences</taxon>
        <taxon>metagenomes</taxon>
        <taxon>ecological metagenomes</taxon>
    </lineage>
</organism>
<sequence length="174" mass="19276">MKKQLLSLLVLLSAPAFAAQTEFNTQALQACSFIENDFNRLLCYDNTIAGKSLVKPSVTKKLTPPASNNVPQAAVTAPVQVQTTEKADDFGLEHKKEEQVEKETEIKAMVTSVDEAAYGELIISLDNGQQWRQIGSDSMRLKEDDTIVISRGAFSSFLLKKDGKNRSIRVKRTK</sequence>
<gene>
    <name evidence="1" type="ORF">LCGC14_0719560</name>
</gene>
<accession>A0A0F9QXY3</accession>
<protein>
    <submittedName>
        <fullName evidence="1">Uncharacterized protein</fullName>
    </submittedName>
</protein>
<dbReference type="AlphaFoldDB" id="A0A0F9QXY3"/>
<evidence type="ECO:0000313" key="1">
    <source>
        <dbReference type="EMBL" id="KKN41817.1"/>
    </source>
</evidence>
<name>A0A0F9QXY3_9ZZZZ</name>
<proteinExistence type="predicted"/>
<reference evidence="1" key="1">
    <citation type="journal article" date="2015" name="Nature">
        <title>Complex archaea that bridge the gap between prokaryotes and eukaryotes.</title>
        <authorList>
            <person name="Spang A."/>
            <person name="Saw J.H."/>
            <person name="Jorgensen S.L."/>
            <person name="Zaremba-Niedzwiedzka K."/>
            <person name="Martijn J."/>
            <person name="Lind A.E."/>
            <person name="van Eijk R."/>
            <person name="Schleper C."/>
            <person name="Guy L."/>
            <person name="Ettema T.J."/>
        </authorList>
    </citation>
    <scope>NUCLEOTIDE SEQUENCE</scope>
</reference>
<dbReference type="EMBL" id="LAZR01001623">
    <property type="protein sequence ID" value="KKN41817.1"/>
    <property type="molecule type" value="Genomic_DNA"/>
</dbReference>